<evidence type="ECO:0000313" key="2">
    <source>
        <dbReference type="EMBL" id="RUS93517.1"/>
    </source>
</evidence>
<protein>
    <recommendedName>
        <fullName evidence="1">Putative restriction endonuclease domain-containing protein</fullName>
    </recommendedName>
</protein>
<evidence type="ECO:0000313" key="3">
    <source>
        <dbReference type="Proteomes" id="UP000276103"/>
    </source>
</evidence>
<keyword evidence="3" id="KW-1185">Reference proteome</keyword>
<dbReference type="EMBL" id="RSCM01000018">
    <property type="protein sequence ID" value="RUS93517.1"/>
    <property type="molecule type" value="Genomic_DNA"/>
</dbReference>
<dbReference type="Pfam" id="PF05685">
    <property type="entry name" value="Uma2"/>
    <property type="match status" value="1"/>
</dbReference>
<sequence>MEIWLVDIEEQVITVYRYPTANNYSEIKTFQRGDILDLQIFPEIKLNVDNVLR</sequence>
<dbReference type="AlphaFoldDB" id="A0A433UI62"/>
<name>A0A433UI62_ANAVA</name>
<dbReference type="InterPro" id="IPR008538">
    <property type="entry name" value="Uma2"/>
</dbReference>
<reference evidence="2 3" key="1">
    <citation type="journal article" date="2019" name="Genome Biol. Evol.">
        <title>Day and night: Metabolic profiles and evolutionary relationships of six axenic non-marine cyanobacteria.</title>
        <authorList>
            <person name="Will S.E."/>
            <person name="Henke P."/>
            <person name="Boedeker C."/>
            <person name="Huang S."/>
            <person name="Brinkmann H."/>
            <person name="Rohde M."/>
            <person name="Jarek M."/>
            <person name="Friedl T."/>
            <person name="Seufert S."/>
            <person name="Schumacher M."/>
            <person name="Overmann J."/>
            <person name="Neumann-Schaal M."/>
            <person name="Petersen J."/>
        </authorList>
    </citation>
    <scope>NUCLEOTIDE SEQUENCE [LARGE SCALE GENOMIC DNA]</scope>
    <source>
        <strain evidence="2 3">SAG 1403-4b</strain>
    </source>
</reference>
<feature type="domain" description="Putative restriction endonuclease" evidence="1">
    <location>
        <begin position="2"/>
        <end position="48"/>
    </location>
</feature>
<comment type="caution">
    <text evidence="2">The sequence shown here is derived from an EMBL/GenBank/DDBJ whole genome shotgun (WGS) entry which is preliminary data.</text>
</comment>
<evidence type="ECO:0000259" key="1">
    <source>
        <dbReference type="Pfam" id="PF05685"/>
    </source>
</evidence>
<organism evidence="2 3">
    <name type="scientific">Trichormus variabilis SAG 1403-4b</name>
    <dbReference type="NCBI Taxonomy" id="447716"/>
    <lineage>
        <taxon>Bacteria</taxon>
        <taxon>Bacillati</taxon>
        <taxon>Cyanobacteriota</taxon>
        <taxon>Cyanophyceae</taxon>
        <taxon>Nostocales</taxon>
        <taxon>Nostocaceae</taxon>
        <taxon>Trichormus</taxon>
    </lineage>
</organism>
<dbReference type="Proteomes" id="UP000276103">
    <property type="component" value="Unassembled WGS sequence"/>
</dbReference>
<proteinExistence type="predicted"/>
<accession>A0A433UI62</accession>
<gene>
    <name evidence="2" type="ORF">DSM107003_43130</name>
</gene>